<accession>A0AC60PAP4</accession>
<protein>
    <submittedName>
        <fullName evidence="1">Uncharacterized protein</fullName>
    </submittedName>
</protein>
<evidence type="ECO:0000313" key="1">
    <source>
        <dbReference type="EMBL" id="KAG0416507.1"/>
    </source>
</evidence>
<name>A0AC60PAP4_IXOPE</name>
<reference evidence="1 2" key="1">
    <citation type="journal article" date="2020" name="Cell">
        <title>Large-Scale Comparative Analyses of Tick Genomes Elucidate Their Genetic Diversity and Vector Capacities.</title>
        <authorList>
            <consortium name="Tick Genome and Microbiome Consortium (TIGMIC)"/>
            <person name="Jia N."/>
            <person name="Wang J."/>
            <person name="Shi W."/>
            <person name="Du L."/>
            <person name="Sun Y."/>
            <person name="Zhan W."/>
            <person name="Jiang J.F."/>
            <person name="Wang Q."/>
            <person name="Zhang B."/>
            <person name="Ji P."/>
            <person name="Bell-Sakyi L."/>
            <person name="Cui X.M."/>
            <person name="Yuan T.T."/>
            <person name="Jiang B.G."/>
            <person name="Yang W.F."/>
            <person name="Lam T.T."/>
            <person name="Chang Q.C."/>
            <person name="Ding S.J."/>
            <person name="Wang X.J."/>
            <person name="Zhu J.G."/>
            <person name="Ruan X.D."/>
            <person name="Zhao L."/>
            <person name="Wei J.T."/>
            <person name="Ye R.Z."/>
            <person name="Que T.C."/>
            <person name="Du C.H."/>
            <person name="Zhou Y.H."/>
            <person name="Cheng J.X."/>
            <person name="Dai P.F."/>
            <person name="Guo W.B."/>
            <person name="Han X.H."/>
            <person name="Huang E.J."/>
            <person name="Li L.F."/>
            <person name="Wei W."/>
            <person name="Gao Y.C."/>
            <person name="Liu J.Z."/>
            <person name="Shao H.Z."/>
            <person name="Wang X."/>
            <person name="Wang C.C."/>
            <person name="Yang T.C."/>
            <person name="Huo Q.B."/>
            <person name="Li W."/>
            <person name="Chen H.Y."/>
            <person name="Chen S.E."/>
            <person name="Zhou L.G."/>
            <person name="Ni X.B."/>
            <person name="Tian J.H."/>
            <person name="Sheng Y."/>
            <person name="Liu T."/>
            <person name="Pan Y.S."/>
            <person name="Xia L.Y."/>
            <person name="Li J."/>
            <person name="Zhao F."/>
            <person name="Cao W.C."/>
        </authorList>
    </citation>
    <scope>NUCLEOTIDE SEQUENCE [LARGE SCALE GENOMIC DNA]</scope>
    <source>
        <strain evidence="1">Iper-2018</strain>
    </source>
</reference>
<organism evidence="1 2">
    <name type="scientific">Ixodes persulcatus</name>
    <name type="common">Taiga tick</name>
    <dbReference type="NCBI Taxonomy" id="34615"/>
    <lineage>
        <taxon>Eukaryota</taxon>
        <taxon>Metazoa</taxon>
        <taxon>Ecdysozoa</taxon>
        <taxon>Arthropoda</taxon>
        <taxon>Chelicerata</taxon>
        <taxon>Arachnida</taxon>
        <taxon>Acari</taxon>
        <taxon>Parasitiformes</taxon>
        <taxon>Ixodida</taxon>
        <taxon>Ixodoidea</taxon>
        <taxon>Ixodidae</taxon>
        <taxon>Ixodinae</taxon>
        <taxon>Ixodes</taxon>
    </lineage>
</organism>
<keyword evidence="2" id="KW-1185">Reference proteome</keyword>
<sequence>RGARRRTPILSVGELTTRSERDIRSRTKNGLPNLELRSIDDLLVRLPRRT</sequence>
<dbReference type="EMBL" id="JABSTQ010010948">
    <property type="protein sequence ID" value="KAG0416507.1"/>
    <property type="molecule type" value="Genomic_DNA"/>
</dbReference>
<gene>
    <name evidence="1" type="ORF">HPB47_006353</name>
</gene>
<comment type="caution">
    <text evidence="1">The sequence shown here is derived from an EMBL/GenBank/DDBJ whole genome shotgun (WGS) entry which is preliminary data.</text>
</comment>
<feature type="non-terminal residue" evidence="1">
    <location>
        <position position="1"/>
    </location>
</feature>
<feature type="non-terminal residue" evidence="1">
    <location>
        <position position="50"/>
    </location>
</feature>
<evidence type="ECO:0000313" key="2">
    <source>
        <dbReference type="Proteomes" id="UP000805193"/>
    </source>
</evidence>
<dbReference type="Proteomes" id="UP000805193">
    <property type="component" value="Unassembled WGS sequence"/>
</dbReference>
<proteinExistence type="predicted"/>